<proteinExistence type="predicted"/>
<dbReference type="EMBL" id="JBHUDO010000003">
    <property type="protein sequence ID" value="MFD1647157.1"/>
    <property type="molecule type" value="Genomic_DNA"/>
</dbReference>
<dbReference type="RefSeq" id="WP_256400783.1">
    <property type="nucleotide sequence ID" value="NZ_JANHJR010000003.1"/>
</dbReference>
<keyword evidence="1" id="KW-0812">Transmembrane</keyword>
<evidence type="ECO:0000259" key="2">
    <source>
        <dbReference type="Pfam" id="PF25938"/>
    </source>
</evidence>
<keyword evidence="1" id="KW-1133">Transmembrane helix</keyword>
<sequence>MNERTKSALLWGAVGVFAFLTLHQGYVALGGESIGILPAVGLGFVVGTVVAAAAYVGEVRLLRRGR</sequence>
<dbReference type="AlphaFoldDB" id="A0ABD6DPA5"/>
<feature type="transmembrane region" description="Helical" evidence="1">
    <location>
        <begin position="35"/>
        <end position="56"/>
    </location>
</feature>
<dbReference type="Pfam" id="PF25938">
    <property type="entry name" value="DUF7981"/>
    <property type="match status" value="1"/>
</dbReference>
<protein>
    <recommendedName>
        <fullName evidence="2">DUF7981 domain-containing protein</fullName>
    </recommendedName>
</protein>
<accession>A0ABD6DPA5</accession>
<evidence type="ECO:0000256" key="1">
    <source>
        <dbReference type="SAM" id="Phobius"/>
    </source>
</evidence>
<evidence type="ECO:0000313" key="3">
    <source>
        <dbReference type="EMBL" id="MFD1647157.1"/>
    </source>
</evidence>
<evidence type="ECO:0000313" key="4">
    <source>
        <dbReference type="Proteomes" id="UP001597034"/>
    </source>
</evidence>
<reference evidence="3 4" key="1">
    <citation type="journal article" date="2019" name="Int. J. Syst. Evol. Microbiol.">
        <title>The Global Catalogue of Microorganisms (GCM) 10K type strain sequencing project: providing services to taxonomists for standard genome sequencing and annotation.</title>
        <authorList>
            <consortium name="The Broad Institute Genomics Platform"/>
            <consortium name="The Broad Institute Genome Sequencing Center for Infectious Disease"/>
            <person name="Wu L."/>
            <person name="Ma J."/>
        </authorList>
    </citation>
    <scope>NUCLEOTIDE SEQUENCE [LARGE SCALE GENOMIC DNA]</scope>
    <source>
        <strain evidence="3 4">CGMCC 1.10390</strain>
    </source>
</reference>
<gene>
    <name evidence="3" type="ORF">ACFSBL_15815</name>
</gene>
<dbReference type="Proteomes" id="UP001597034">
    <property type="component" value="Unassembled WGS sequence"/>
</dbReference>
<dbReference type="InterPro" id="IPR058287">
    <property type="entry name" value="DUF7981"/>
</dbReference>
<keyword evidence="1" id="KW-0472">Membrane</keyword>
<name>A0ABD6DPA5_9EURY</name>
<organism evidence="3 4">
    <name type="scientific">Haloarchaeobius litoreus</name>
    <dbReference type="NCBI Taxonomy" id="755306"/>
    <lineage>
        <taxon>Archaea</taxon>
        <taxon>Methanobacteriati</taxon>
        <taxon>Methanobacteriota</taxon>
        <taxon>Stenosarchaea group</taxon>
        <taxon>Halobacteria</taxon>
        <taxon>Halobacteriales</taxon>
        <taxon>Halorubellaceae</taxon>
        <taxon>Haloarchaeobius</taxon>
    </lineage>
</organism>
<keyword evidence="4" id="KW-1185">Reference proteome</keyword>
<feature type="domain" description="DUF7981" evidence="2">
    <location>
        <begin position="1"/>
        <end position="66"/>
    </location>
</feature>
<comment type="caution">
    <text evidence="3">The sequence shown here is derived from an EMBL/GenBank/DDBJ whole genome shotgun (WGS) entry which is preliminary data.</text>
</comment>